<gene>
    <name evidence="1" type="ORF">EYC84_002434</name>
</gene>
<name>A0A5M9JQN1_MONFR</name>
<dbReference type="Proteomes" id="UP000322873">
    <property type="component" value="Unassembled WGS sequence"/>
</dbReference>
<proteinExistence type="predicted"/>
<protein>
    <submittedName>
        <fullName evidence="1">Uncharacterized protein</fullName>
    </submittedName>
</protein>
<evidence type="ECO:0000313" key="2">
    <source>
        <dbReference type="Proteomes" id="UP000322873"/>
    </source>
</evidence>
<evidence type="ECO:0000313" key="1">
    <source>
        <dbReference type="EMBL" id="KAA8570102.1"/>
    </source>
</evidence>
<keyword evidence="2" id="KW-1185">Reference proteome</keyword>
<dbReference type="EMBL" id="VICG01000007">
    <property type="protein sequence ID" value="KAA8570102.1"/>
    <property type="molecule type" value="Genomic_DNA"/>
</dbReference>
<organism evidence="1 2">
    <name type="scientific">Monilinia fructicola</name>
    <name type="common">Brown rot fungus</name>
    <name type="synonym">Ciboria fructicola</name>
    <dbReference type="NCBI Taxonomy" id="38448"/>
    <lineage>
        <taxon>Eukaryota</taxon>
        <taxon>Fungi</taxon>
        <taxon>Dikarya</taxon>
        <taxon>Ascomycota</taxon>
        <taxon>Pezizomycotina</taxon>
        <taxon>Leotiomycetes</taxon>
        <taxon>Helotiales</taxon>
        <taxon>Sclerotiniaceae</taxon>
        <taxon>Monilinia</taxon>
    </lineage>
</organism>
<comment type="caution">
    <text evidence="1">The sequence shown here is derived from an EMBL/GenBank/DDBJ whole genome shotgun (WGS) entry which is preliminary data.</text>
</comment>
<sequence>MISKVLFNQLNIISFLKITNINSWTSKFAVGARRFPKVFDLFPDRKFTHNFLTPTTCQCQHRKTIQDES</sequence>
<dbReference type="AlphaFoldDB" id="A0A5M9JQN1"/>
<reference evidence="1 2" key="1">
    <citation type="submission" date="2019-06" db="EMBL/GenBank/DDBJ databases">
        <title>Genome Sequence of the Brown Rot Fungal Pathogen Monilinia fructicola.</title>
        <authorList>
            <person name="De Miccolis Angelini R.M."/>
            <person name="Landi L."/>
            <person name="Abate D."/>
            <person name="Pollastro S."/>
            <person name="Romanazzi G."/>
            <person name="Faretra F."/>
        </authorList>
    </citation>
    <scope>NUCLEOTIDE SEQUENCE [LARGE SCALE GENOMIC DNA]</scope>
    <source>
        <strain evidence="1 2">Mfrc123</strain>
    </source>
</reference>
<accession>A0A5M9JQN1</accession>